<dbReference type="InterPro" id="IPR036457">
    <property type="entry name" value="PPM-type-like_dom_sf"/>
</dbReference>
<gene>
    <name evidence="2" type="ORF">GII36_00150</name>
</gene>
<reference evidence="2" key="1">
    <citation type="journal article" date="2021" name="Nat. Microbiol.">
        <title>Cocultivation of an ultrasmall environmental parasitic bacterium with lytic ability against bacteria associated with wastewater foams.</title>
        <authorList>
            <person name="Batinovic S."/>
            <person name="Rose J.J.A."/>
            <person name="Ratcliffe J."/>
            <person name="Seviour R.J."/>
            <person name="Petrovski S."/>
        </authorList>
    </citation>
    <scope>NUCLEOTIDE SEQUENCE</scope>
    <source>
        <strain evidence="2">JR1</strain>
    </source>
</reference>
<dbReference type="SMART" id="SM00331">
    <property type="entry name" value="PP2C_SIG"/>
    <property type="match status" value="1"/>
</dbReference>
<evidence type="ECO:0000313" key="3">
    <source>
        <dbReference type="Proteomes" id="UP001059824"/>
    </source>
</evidence>
<dbReference type="SUPFAM" id="SSF81606">
    <property type="entry name" value="PP2C-like"/>
    <property type="match status" value="1"/>
</dbReference>
<dbReference type="InterPro" id="IPR053287">
    <property type="entry name" value="PP2C-like_domain"/>
</dbReference>
<dbReference type="PROSITE" id="PS51746">
    <property type="entry name" value="PPM_2"/>
    <property type="match status" value="1"/>
</dbReference>
<proteinExistence type="predicted"/>
<evidence type="ECO:0000259" key="1">
    <source>
        <dbReference type="PROSITE" id="PS51746"/>
    </source>
</evidence>
<dbReference type="SMART" id="SM00332">
    <property type="entry name" value="PP2Cc"/>
    <property type="match status" value="1"/>
</dbReference>
<dbReference type="InterPro" id="IPR001932">
    <property type="entry name" value="PPM-type_phosphatase-like_dom"/>
</dbReference>
<evidence type="ECO:0000313" key="2">
    <source>
        <dbReference type="EMBL" id="QHN42274.1"/>
    </source>
</evidence>
<dbReference type="KEGG" id="mama:GII36_00150"/>
<sequence length="363" mass="40322">MTFMYNIIIMTRQNEGFNNFDDISPNNPEWNHARSIRIPDFILRQRPHPNKHVPTQGHITPPTSHVQNQEIVSSPRFDQPVESLDLSNLREHYAIHTKLFGTTEQSLRKHSSDDYIFMDAENNAAGVFDGVGSAVKADEAAYAAGAAAKKALARDHVLTEKRAANLMRDALFAAHEVVCDMDATVPAGREAPATTGTIAQVFRNFDGDQYVAVASVGDSRAYIHSPSHDYFSCITTDQTPSRLPQDALRARQSRLDHVERRDDYDTLSPEDKRAWQTRNIIGSALGSERVIPQIILHKVSPGDRIVLTTDGVHDNLSAQQMRQYIGGSDAAAIPKSLIMSAQDMEDSFRGKPDDMSCVVIEVQ</sequence>
<feature type="domain" description="PPM-type phosphatase" evidence="1">
    <location>
        <begin position="99"/>
        <end position="362"/>
    </location>
</feature>
<dbReference type="PANTHER" id="PTHR21586:SF4">
    <property type="entry name" value="PROTEIN PHOSPHATASE 2C-RELATED PROTEIN"/>
    <property type="match status" value="1"/>
</dbReference>
<keyword evidence="3" id="KW-1185">Reference proteome</keyword>
<organism evidence="2 3">
    <name type="scientific">Candidatus Mycosynbacter amalyticus</name>
    <dbReference type="NCBI Taxonomy" id="2665156"/>
    <lineage>
        <taxon>Bacteria</taxon>
        <taxon>Candidatus Saccharimonadota</taxon>
        <taxon>Candidatus Saccharimonadota incertae sedis</taxon>
        <taxon>Candidatus Mycosynbacter</taxon>
    </lineage>
</organism>
<dbReference type="Gene3D" id="3.60.40.10">
    <property type="entry name" value="PPM-type phosphatase domain"/>
    <property type="match status" value="1"/>
</dbReference>
<dbReference type="Pfam" id="PF13672">
    <property type="entry name" value="PP2C_2"/>
    <property type="match status" value="1"/>
</dbReference>
<dbReference type="PANTHER" id="PTHR21586">
    <property type="entry name" value="TIPA"/>
    <property type="match status" value="1"/>
</dbReference>
<dbReference type="AlphaFoldDB" id="A0A857MI85"/>
<dbReference type="Proteomes" id="UP001059824">
    <property type="component" value="Chromosome"/>
</dbReference>
<name>A0A857MI85_9BACT</name>
<protein>
    <recommendedName>
        <fullName evidence="1">PPM-type phosphatase domain-containing protein</fullName>
    </recommendedName>
</protein>
<dbReference type="EMBL" id="CP045921">
    <property type="protein sequence ID" value="QHN42274.1"/>
    <property type="molecule type" value="Genomic_DNA"/>
</dbReference>
<accession>A0A857MI85</accession>